<proteinExistence type="predicted"/>
<reference evidence="1" key="1">
    <citation type="submission" date="2018-01" db="EMBL/GenBank/DDBJ databases">
        <authorList>
            <person name="Krukenberg V."/>
        </authorList>
    </citation>
    <scope>NUCLEOTIDE SEQUENCE</scope>
    <source>
        <strain evidence="1">E20ANME2</strain>
    </source>
</reference>
<protein>
    <submittedName>
        <fullName evidence="1">Uncharacterized protein</fullName>
    </submittedName>
</protein>
<gene>
    <name evidence="1" type="ORF">C4B59_04365</name>
</gene>
<evidence type="ECO:0000313" key="1">
    <source>
        <dbReference type="EMBL" id="PXF61473.1"/>
    </source>
</evidence>
<accession>A0AC61L597</accession>
<organism evidence="1 2">
    <name type="scientific">Candidatus Methanogaster sp</name>
    <dbReference type="NCBI Taxonomy" id="3386292"/>
    <lineage>
        <taxon>Archaea</taxon>
        <taxon>Methanobacteriati</taxon>
        <taxon>Methanobacteriota</taxon>
        <taxon>Stenosarchaea group</taxon>
        <taxon>Methanomicrobia</taxon>
        <taxon>Methanosarcinales</taxon>
        <taxon>ANME-2 cluster</taxon>
        <taxon>Candidatus Methanogasteraceae</taxon>
        <taxon>Candidatus Methanogaster</taxon>
    </lineage>
</organism>
<dbReference type="EMBL" id="PQXF01000005">
    <property type="protein sequence ID" value="PXF61473.1"/>
    <property type="molecule type" value="Genomic_DNA"/>
</dbReference>
<sequence>MLSCEELSTGYREGLRKGNWRELNLLDKAFFRASLWYAKHRGSIVNASLVEKLSSLVEKLNETKGMQIFERCLKKARELLGKIEEMSVFTWMPQLKYWLKDPDLYLLARNGALRWWC</sequence>
<evidence type="ECO:0000313" key="2">
    <source>
        <dbReference type="Proteomes" id="UP000248329"/>
    </source>
</evidence>
<dbReference type="Proteomes" id="UP000248329">
    <property type="component" value="Unassembled WGS sequence"/>
</dbReference>
<comment type="caution">
    <text evidence="1">The sequence shown here is derived from an EMBL/GenBank/DDBJ whole genome shotgun (WGS) entry which is preliminary data.</text>
</comment>
<name>A0AC61L597_9EURY</name>